<dbReference type="STRING" id="289078.A0A2X0MMZ3"/>
<accession>A0A2X0MMZ3</accession>
<evidence type="ECO:0000256" key="1">
    <source>
        <dbReference type="SAM" id="MobiDB-lite"/>
    </source>
</evidence>
<evidence type="ECO:0000313" key="4">
    <source>
        <dbReference type="Proteomes" id="UP000249723"/>
    </source>
</evidence>
<dbReference type="Proteomes" id="UP000249723">
    <property type="component" value="Unassembled WGS sequence"/>
</dbReference>
<keyword evidence="4" id="KW-1185">Reference proteome</keyword>
<protein>
    <submittedName>
        <fullName evidence="3">BZ3500_MvSof-1268-A1-R1_Chr8-1g09732 protein</fullName>
    </submittedName>
</protein>
<dbReference type="InterPro" id="IPR012677">
    <property type="entry name" value="Nucleotide-bd_a/b_plait_sf"/>
</dbReference>
<evidence type="ECO:0000259" key="2">
    <source>
        <dbReference type="SMART" id="SM00360"/>
    </source>
</evidence>
<dbReference type="OrthoDB" id="2535417at2759"/>
<dbReference type="SUPFAM" id="SSF54928">
    <property type="entry name" value="RNA-binding domain, RBD"/>
    <property type="match status" value="1"/>
</dbReference>
<feature type="region of interest" description="Disordered" evidence="1">
    <location>
        <begin position="1"/>
        <end position="61"/>
    </location>
</feature>
<gene>
    <name evidence="3" type="ORF">BZ3500_MVSOF-1268-A1-R1_CHR8-1G09732</name>
</gene>
<reference evidence="4" key="1">
    <citation type="submission" date="2016-10" db="EMBL/GenBank/DDBJ databases">
        <authorList>
            <person name="Jeantristanb JTB J.-T."/>
            <person name="Ricardo R."/>
        </authorList>
    </citation>
    <scope>NUCLEOTIDE SEQUENCE [LARGE SCALE GENOMIC DNA]</scope>
</reference>
<feature type="compositionally biased region" description="Pro residues" evidence="1">
    <location>
        <begin position="351"/>
        <end position="360"/>
    </location>
</feature>
<dbReference type="GO" id="GO:0003723">
    <property type="term" value="F:RNA binding"/>
    <property type="evidence" value="ECO:0007669"/>
    <property type="project" value="InterPro"/>
</dbReference>
<feature type="compositionally biased region" description="Pro residues" evidence="1">
    <location>
        <begin position="27"/>
        <end position="36"/>
    </location>
</feature>
<sequence>MTQLAIMNVPPGNRHPHQAKRPQRFQSPPPPPPPSQPNGTLRCSHGTGSDPPPPSMNGFIYDPETRLPLRAPPGFPFPLMFNPQDTGAAMRLANYPMHLDPTPPIPSLIDVTPTAVAASELCAQGGIDYRCPEHELAQTDSLCASTAMTISAPAPLVASRPAESTRFDFTVDPPRACMVEHCIHPTFCELAPCGCKICREHLGSIIRSSRFVGTDEQGRRTKIFKCLACQTDSFTIGAMGQNGEQGDEIEHGQQQSRIQHEDSSSMFSIHYTLPTHSVPMTMAKPFPPPPFGFPVDPSWLPIPLPQIPSFSPEMNQGYDATLSGNSVNGTISGGYGEVAAGPQQQQQQHNTPPPPPPGFPFPIVPHGLVFPGAQTTQSFSPPMPPPYILSAFGAPPSYSMPPPTMMPMIPFDPTSAHYASTGGDGPRSKPFNRSFQGAGEAPTSRFRSGGSRKGFFRHGRASSLPQSSLSPIPGDRSNSGAPGGHQVGFEGENKMVPSPLLMTSIRPMPRGSYGGHLAFSRRSIDESALRRNGATSTTEGARSTSVEARSAWRVHKPAFPIIKIENLPFATTVRDVENWLPEGTIAPKDDPKLLLAVHLILHRETGRTLPHAYVEMKNIQIANEVMTQMDRKLLGDRTVRVKWERRGELMRDLFSQEGYFVTPASSPAASALPPVPSHYILPQTILTRKDVEKLVRHAEDERESRERPLERAFLNVVTILAKRLTDELQFPWAELDLYTQQQRDAIFDCAYDVTVLAARKAHVDPDKFASIYKLLKRAIVECSGFTVEQKEEVRALDDENLPPEETRRTPVLARPPSPTSHVKPQRRVLVGPSPSSPKYRSEQRQRAGNSKDEMGAASGAGGGWVSTEENGRSSGLARSQPLESRLMSTSLPAQADSWATNNQSLHTPPPTPPLEGKIEQMEQKKSSIVGWAKTLPKVEPARQGSLATRAQDEPMGITT</sequence>
<feature type="compositionally biased region" description="Basic and acidic residues" evidence="1">
    <location>
        <begin position="839"/>
        <end position="854"/>
    </location>
</feature>
<dbReference type="SMART" id="SM00360">
    <property type="entry name" value="RRM"/>
    <property type="match status" value="1"/>
</dbReference>
<feature type="region of interest" description="Disordered" evidence="1">
    <location>
        <begin position="418"/>
        <end position="493"/>
    </location>
</feature>
<dbReference type="InterPro" id="IPR000504">
    <property type="entry name" value="RRM_dom"/>
</dbReference>
<dbReference type="Gene3D" id="3.30.70.330">
    <property type="match status" value="1"/>
</dbReference>
<feature type="compositionally biased region" description="Basic residues" evidence="1">
    <location>
        <begin position="14"/>
        <end position="23"/>
    </location>
</feature>
<dbReference type="AlphaFoldDB" id="A0A2X0MMZ3"/>
<feature type="compositionally biased region" description="Basic and acidic residues" evidence="1">
    <location>
        <begin position="916"/>
        <end position="925"/>
    </location>
</feature>
<feature type="compositionally biased region" description="Low complexity" evidence="1">
    <location>
        <begin position="462"/>
        <end position="471"/>
    </location>
</feature>
<feature type="region of interest" description="Disordered" evidence="1">
    <location>
        <begin position="796"/>
        <end position="884"/>
    </location>
</feature>
<dbReference type="InterPro" id="IPR035979">
    <property type="entry name" value="RBD_domain_sf"/>
</dbReference>
<organism evidence="3 4">
    <name type="scientific">Microbotryum saponariae</name>
    <dbReference type="NCBI Taxonomy" id="289078"/>
    <lineage>
        <taxon>Eukaryota</taxon>
        <taxon>Fungi</taxon>
        <taxon>Dikarya</taxon>
        <taxon>Basidiomycota</taxon>
        <taxon>Pucciniomycotina</taxon>
        <taxon>Microbotryomycetes</taxon>
        <taxon>Microbotryales</taxon>
        <taxon>Microbotryaceae</taxon>
        <taxon>Microbotryum</taxon>
    </lineage>
</organism>
<evidence type="ECO:0000313" key="3">
    <source>
        <dbReference type="EMBL" id="SCZ95690.1"/>
    </source>
</evidence>
<feature type="domain" description="RRM" evidence="2">
    <location>
        <begin position="561"/>
        <end position="642"/>
    </location>
</feature>
<feature type="region of interest" description="Disordered" evidence="1">
    <location>
        <begin position="900"/>
        <end position="959"/>
    </location>
</feature>
<dbReference type="EMBL" id="FMWP01000087">
    <property type="protein sequence ID" value="SCZ95690.1"/>
    <property type="molecule type" value="Genomic_DNA"/>
</dbReference>
<feature type="region of interest" description="Disordered" evidence="1">
    <location>
        <begin position="333"/>
        <end position="360"/>
    </location>
</feature>
<proteinExistence type="predicted"/>
<name>A0A2X0MMZ3_9BASI</name>